<evidence type="ECO:0000313" key="3">
    <source>
        <dbReference type="EMBL" id="QCD64441.1"/>
    </source>
</evidence>
<evidence type="ECO:0000256" key="1">
    <source>
        <dbReference type="SAM" id="Phobius"/>
    </source>
</evidence>
<sequence>MDQYIVPSTRAWLEHRYLELSTVELELWLVALSTLTLDVVLTYVGLQSGFSEGNPIMGYAFEHVGFAVLGLVKVLVLGTAGLAREYRPEYGPVIPLGLALPWLAASLVNYTLLF</sequence>
<protein>
    <recommendedName>
        <fullName evidence="2">DUF5658 domain-containing protein</fullName>
    </recommendedName>
</protein>
<reference evidence="3 4" key="1">
    <citation type="submission" date="2019-04" db="EMBL/GenBank/DDBJ databases">
        <title>Complete genome sequence of Arthrobacter sp. ZXY-2 associated with effective atrazine degradation and salt adaptation.</title>
        <authorList>
            <person name="Zhao X."/>
        </authorList>
    </citation>
    <scope>NUCLEOTIDE SEQUENCE [LARGE SCALE GENOMIC DNA]</scope>
    <source>
        <strain evidence="4">ZP60</strain>
    </source>
</reference>
<feature type="transmembrane region" description="Helical" evidence="1">
    <location>
        <begin position="58"/>
        <end position="81"/>
    </location>
</feature>
<dbReference type="EMBL" id="CP039375">
    <property type="protein sequence ID" value="QCD64441.1"/>
    <property type="molecule type" value="Genomic_DNA"/>
</dbReference>
<proteinExistence type="predicted"/>
<feature type="domain" description="DUF5658" evidence="2">
    <location>
        <begin position="36"/>
        <end position="87"/>
    </location>
</feature>
<keyword evidence="1" id="KW-0812">Transmembrane</keyword>
<dbReference type="RefSeq" id="WP_015763861.1">
    <property type="nucleotide sequence ID" value="NZ_CP039375.1"/>
</dbReference>
<accession>A0A4D6KEN1</accession>
<dbReference type="AlphaFoldDB" id="A0A4D6KEN1"/>
<evidence type="ECO:0000259" key="2">
    <source>
        <dbReference type="Pfam" id="PF18902"/>
    </source>
</evidence>
<reference evidence="3 4" key="2">
    <citation type="submission" date="2019-04" db="EMBL/GenBank/DDBJ databases">
        <authorList>
            <person name="Yang S."/>
            <person name="Wei W."/>
        </authorList>
    </citation>
    <scope>NUCLEOTIDE SEQUENCE [LARGE SCALE GENOMIC DNA]</scope>
    <source>
        <strain evidence="4">ZP60</strain>
    </source>
</reference>
<dbReference type="GeneID" id="42177640"/>
<dbReference type="Proteomes" id="UP000297053">
    <property type="component" value="Chromosome"/>
</dbReference>
<keyword evidence="1" id="KW-0472">Membrane</keyword>
<dbReference type="Pfam" id="PF18902">
    <property type="entry name" value="DUF5658"/>
    <property type="match status" value="1"/>
</dbReference>
<dbReference type="InterPro" id="IPR043717">
    <property type="entry name" value="DUF5658"/>
</dbReference>
<gene>
    <name evidence="3" type="ORF">E5139_01845</name>
</gene>
<evidence type="ECO:0000313" key="4">
    <source>
        <dbReference type="Proteomes" id="UP000297053"/>
    </source>
</evidence>
<keyword evidence="1" id="KW-1133">Transmembrane helix</keyword>
<name>A0A4D6KEN1_9EURY</name>
<organism evidence="3 4">
    <name type="scientific">Halomicrobium mukohataei</name>
    <dbReference type="NCBI Taxonomy" id="57705"/>
    <lineage>
        <taxon>Archaea</taxon>
        <taxon>Methanobacteriati</taxon>
        <taxon>Methanobacteriota</taxon>
        <taxon>Stenosarchaea group</taxon>
        <taxon>Halobacteria</taxon>
        <taxon>Halobacteriales</taxon>
        <taxon>Haloarculaceae</taxon>
        <taxon>Halomicrobium</taxon>
    </lineage>
</organism>
<dbReference type="KEGG" id="halz:E5139_01845"/>
<feature type="transmembrane region" description="Helical" evidence="1">
    <location>
        <begin position="93"/>
        <end position="113"/>
    </location>
</feature>
<feature type="transmembrane region" description="Helical" evidence="1">
    <location>
        <begin position="27"/>
        <end position="46"/>
    </location>
</feature>